<proteinExistence type="predicted"/>
<dbReference type="HOGENOM" id="CLU_1282347_0_0_6"/>
<dbReference type="EMBL" id="CP000510">
    <property type="protein sequence ID" value="ABM04815.1"/>
    <property type="molecule type" value="Genomic_DNA"/>
</dbReference>
<organism evidence="1 2">
    <name type="scientific">Psychromonas ingrahamii (strain DSM 17664 / CCUG 51855 / 37)</name>
    <dbReference type="NCBI Taxonomy" id="357804"/>
    <lineage>
        <taxon>Bacteria</taxon>
        <taxon>Pseudomonadati</taxon>
        <taxon>Pseudomonadota</taxon>
        <taxon>Gammaproteobacteria</taxon>
        <taxon>Alteromonadales</taxon>
        <taxon>Psychromonadaceae</taxon>
        <taxon>Psychromonas</taxon>
    </lineage>
</organism>
<accession>A1SZA0</accession>
<dbReference type="OrthoDB" id="6214249at2"/>
<dbReference type="KEGG" id="pin:Ping_3118"/>
<sequence length="215" mass="24100">MFKKTAQNGFLLVEILVSLLIVSLTAVNITGLQKLIVEQNRDNVAHTEVIALANQKMNELLSYNNATSLDALVDITETPGLTTFNLEWTVISDSASDPDESVNIRTVTLNIKWDNSKGSEQTYTYSEKINLTPSRANIESVFETNNFSYFNPKKTYNNKDFVIYNSELFQFSAGNSHPRDVNNPETVSDGWTSYGLINNKDLKNNSDLDTLFSPP</sequence>
<dbReference type="RefSeq" id="WP_011771369.1">
    <property type="nucleotide sequence ID" value="NC_008709.1"/>
</dbReference>
<name>A1SZA0_PSYIN</name>
<gene>
    <name evidence="1" type="ordered locus">Ping_3118</name>
</gene>
<reference evidence="1 2" key="1">
    <citation type="submission" date="2007-01" db="EMBL/GenBank/DDBJ databases">
        <title>Complete sequence of Psychromonas ingrahamii 37.</title>
        <authorList>
            <consortium name="US DOE Joint Genome Institute"/>
            <person name="Copeland A."/>
            <person name="Lucas S."/>
            <person name="Lapidus A."/>
            <person name="Barry K."/>
            <person name="Detter J.C."/>
            <person name="Glavina del Rio T."/>
            <person name="Hammon N."/>
            <person name="Israni S."/>
            <person name="Dalin E."/>
            <person name="Tice H."/>
            <person name="Pitluck S."/>
            <person name="Thompson L.S."/>
            <person name="Brettin T."/>
            <person name="Bruce D."/>
            <person name="Han C."/>
            <person name="Tapia R."/>
            <person name="Schmutz J."/>
            <person name="Larimer F."/>
            <person name="Land M."/>
            <person name="Hauser L."/>
            <person name="Kyrpides N."/>
            <person name="Ivanova N."/>
            <person name="Staley J."/>
            <person name="Richardson P."/>
        </authorList>
    </citation>
    <scope>NUCLEOTIDE SEQUENCE [LARGE SCALE GENOMIC DNA]</scope>
    <source>
        <strain evidence="1 2">37</strain>
    </source>
</reference>
<dbReference type="Proteomes" id="UP000000639">
    <property type="component" value="Chromosome"/>
</dbReference>
<keyword evidence="2" id="KW-1185">Reference proteome</keyword>
<evidence type="ECO:0000313" key="2">
    <source>
        <dbReference type="Proteomes" id="UP000000639"/>
    </source>
</evidence>
<dbReference type="AlphaFoldDB" id="A1SZA0"/>
<dbReference type="eggNOG" id="COG4967">
    <property type="taxonomic scope" value="Bacteria"/>
</dbReference>
<evidence type="ECO:0000313" key="1">
    <source>
        <dbReference type="EMBL" id="ABM04815.1"/>
    </source>
</evidence>
<protein>
    <submittedName>
        <fullName evidence="1">Type IV pilin</fullName>
    </submittedName>
</protein>
<dbReference type="STRING" id="357804.Ping_3118"/>